<evidence type="ECO:0000256" key="6">
    <source>
        <dbReference type="ARBA" id="ARBA00022801"/>
    </source>
</evidence>
<keyword evidence="9" id="KW-0229">DNA integration</keyword>
<keyword evidence="6" id="KW-0378">Hydrolase</keyword>
<dbReference type="GO" id="GO:0046872">
    <property type="term" value="F:metal ion binding"/>
    <property type="evidence" value="ECO:0007669"/>
    <property type="project" value="UniProtKB-KW"/>
</dbReference>
<keyword evidence="5" id="KW-0255">Endonuclease</keyword>
<dbReference type="GO" id="GO:0003723">
    <property type="term" value="F:RNA binding"/>
    <property type="evidence" value="ECO:0007669"/>
    <property type="project" value="UniProtKB-KW"/>
</dbReference>
<accession>A0A0L6UB79</accession>
<evidence type="ECO:0000313" key="16">
    <source>
        <dbReference type="EMBL" id="KNZ45809.1"/>
    </source>
</evidence>
<keyword evidence="1" id="KW-0815">Transposition</keyword>
<keyword evidence="7" id="KW-0460">Magnesium</keyword>
<organism evidence="16 17">
    <name type="scientific">Puccinia sorghi</name>
    <dbReference type="NCBI Taxonomy" id="27349"/>
    <lineage>
        <taxon>Eukaryota</taxon>
        <taxon>Fungi</taxon>
        <taxon>Dikarya</taxon>
        <taxon>Basidiomycota</taxon>
        <taxon>Pucciniomycotina</taxon>
        <taxon>Pucciniomycetes</taxon>
        <taxon>Pucciniales</taxon>
        <taxon>Pucciniaceae</taxon>
        <taxon>Puccinia</taxon>
    </lineage>
</organism>
<dbReference type="InterPro" id="IPR012337">
    <property type="entry name" value="RNaseH-like_sf"/>
</dbReference>
<dbReference type="Proteomes" id="UP000037035">
    <property type="component" value="Unassembled WGS sequence"/>
</dbReference>
<dbReference type="GO" id="GO:0003964">
    <property type="term" value="F:RNA-directed DNA polymerase activity"/>
    <property type="evidence" value="ECO:0007669"/>
    <property type="project" value="UniProtKB-KW"/>
</dbReference>
<comment type="caution">
    <text evidence="16">The sequence shown here is derived from an EMBL/GenBank/DDBJ whole genome shotgun (WGS) entry which is preliminary data.</text>
</comment>
<comment type="catalytic activity">
    <reaction evidence="14">
        <text>DNA(n) + a 2'-deoxyribonucleoside 5'-triphosphate = DNA(n+1) + diphosphate</text>
        <dbReference type="Rhea" id="RHEA:22508"/>
        <dbReference type="Rhea" id="RHEA-COMP:17339"/>
        <dbReference type="Rhea" id="RHEA-COMP:17340"/>
        <dbReference type="ChEBI" id="CHEBI:33019"/>
        <dbReference type="ChEBI" id="CHEBI:61560"/>
        <dbReference type="ChEBI" id="CHEBI:173112"/>
        <dbReference type="EC" id="2.7.7.7"/>
    </reaction>
</comment>
<gene>
    <name evidence="16" type="ORF">VP01_779g11</name>
</gene>
<dbReference type="Pfam" id="PF00665">
    <property type="entry name" value="rve"/>
    <property type="match status" value="1"/>
</dbReference>
<keyword evidence="12" id="KW-0233">DNA recombination</keyword>
<reference evidence="16 17" key="1">
    <citation type="submission" date="2015-08" db="EMBL/GenBank/DDBJ databases">
        <title>Next Generation Sequencing and Analysis of the Genome of Puccinia sorghi L Schw, the Causal Agent of Maize Common Rust.</title>
        <authorList>
            <person name="Rochi L."/>
            <person name="Burguener G."/>
            <person name="Darino M."/>
            <person name="Turjanski A."/>
            <person name="Kreff E."/>
            <person name="Dieguez M.J."/>
            <person name="Sacco F."/>
        </authorList>
    </citation>
    <scope>NUCLEOTIDE SEQUENCE [LARGE SCALE GENOMIC DNA]</scope>
    <source>
        <strain evidence="16 17">RO10H11247</strain>
    </source>
</reference>
<sequence length="513" mass="58642">MEKITATILKTAIEAIPLLSMDNYTLWKNRVENLLDLQELRTPLTTPTGVLSSTDDVQLRTILTSKLEPAIHANVITHDNEKDSKKIWASISDYFASSQAANRARIFNTLLHIQFNQNNVQEFITQVKTAISKLHEVGIKLPKDIIAYLILHKLPPSLTNISQQITHSDKEITPDLVLDHLRLYANDQQTLSNGGGPNKQAPVSLLTEEEKKCRRGWHNPNSTNHTKPNCWFLYPHLRPVSAEKKMEASVSSFHSSFSKITTQFILDSVRCLVLDNYNVQFYKNHFSIFRDDLMAMSGRYEGNLPCLNFENVQEKSFLSASEELHKSLGHVSYARIRQKLGVPLRNISKCEACALGKITKASFKSKHQRAARPFEELHLDLIGPISPPSRENDRYILTVVDSNTRYCSATPINLKSDVYEVLSNILNYEAKRFGYFPSVLHSDRGREFINSTMEEYCKEHLIKCRTSDPYTPQQNGLAERHNRTIIESLRTILTDSKINRRYWSDIVKAQRDG</sequence>
<dbReference type="Pfam" id="PF14223">
    <property type="entry name" value="Retrotran_gag_2"/>
    <property type="match status" value="1"/>
</dbReference>
<dbReference type="VEuPathDB" id="FungiDB:VP01_779g11"/>
<dbReference type="AlphaFoldDB" id="A0A0L6UB79"/>
<evidence type="ECO:0000256" key="7">
    <source>
        <dbReference type="ARBA" id="ARBA00022842"/>
    </source>
</evidence>
<dbReference type="GO" id="GO:0032196">
    <property type="term" value="P:transposition"/>
    <property type="evidence" value="ECO:0007669"/>
    <property type="project" value="UniProtKB-KW"/>
</dbReference>
<evidence type="ECO:0000313" key="17">
    <source>
        <dbReference type="Proteomes" id="UP000037035"/>
    </source>
</evidence>
<dbReference type="OrthoDB" id="10062030at2759"/>
<evidence type="ECO:0000259" key="15">
    <source>
        <dbReference type="PROSITE" id="PS50994"/>
    </source>
</evidence>
<dbReference type="GO" id="GO:0004519">
    <property type="term" value="F:endonuclease activity"/>
    <property type="evidence" value="ECO:0007669"/>
    <property type="project" value="UniProtKB-KW"/>
</dbReference>
<dbReference type="GO" id="GO:0005634">
    <property type="term" value="C:nucleus"/>
    <property type="evidence" value="ECO:0007669"/>
    <property type="project" value="UniProtKB-ARBA"/>
</dbReference>
<keyword evidence="17" id="KW-1185">Reference proteome</keyword>
<keyword evidence="11" id="KW-0239">DNA-directed DNA polymerase</keyword>
<proteinExistence type="predicted"/>
<protein>
    <recommendedName>
        <fullName evidence="15">Integrase catalytic domain-containing protein</fullName>
    </recommendedName>
</protein>
<evidence type="ECO:0000256" key="2">
    <source>
        <dbReference type="ARBA" id="ARBA00022695"/>
    </source>
</evidence>
<evidence type="ECO:0000256" key="9">
    <source>
        <dbReference type="ARBA" id="ARBA00022908"/>
    </source>
</evidence>
<dbReference type="GO" id="GO:0015074">
    <property type="term" value="P:DNA integration"/>
    <property type="evidence" value="ECO:0007669"/>
    <property type="project" value="UniProtKB-KW"/>
</dbReference>
<keyword evidence="2" id="KW-0548">Nucleotidyltransferase</keyword>
<evidence type="ECO:0000256" key="11">
    <source>
        <dbReference type="ARBA" id="ARBA00022932"/>
    </source>
</evidence>
<dbReference type="GO" id="GO:0006310">
    <property type="term" value="P:DNA recombination"/>
    <property type="evidence" value="ECO:0007669"/>
    <property type="project" value="UniProtKB-KW"/>
</dbReference>
<dbReference type="InterPro" id="IPR039537">
    <property type="entry name" value="Retrotran_Ty1/copia-like"/>
</dbReference>
<keyword evidence="3" id="KW-0540">Nuclease</keyword>
<dbReference type="InterPro" id="IPR036397">
    <property type="entry name" value="RNaseH_sf"/>
</dbReference>
<evidence type="ECO:0000256" key="8">
    <source>
        <dbReference type="ARBA" id="ARBA00022884"/>
    </source>
</evidence>
<dbReference type="GO" id="GO:0016787">
    <property type="term" value="F:hydrolase activity"/>
    <property type="evidence" value="ECO:0007669"/>
    <property type="project" value="UniProtKB-KW"/>
</dbReference>
<keyword evidence="4" id="KW-0479">Metal-binding</keyword>
<keyword evidence="10" id="KW-0695">RNA-directed DNA polymerase</keyword>
<evidence type="ECO:0000256" key="4">
    <source>
        <dbReference type="ARBA" id="ARBA00022723"/>
    </source>
</evidence>
<dbReference type="PANTHER" id="PTHR42648:SF11">
    <property type="entry name" value="TRANSPOSON TY4-P GAG-POL POLYPROTEIN"/>
    <property type="match status" value="1"/>
</dbReference>
<dbReference type="Gene3D" id="3.30.420.10">
    <property type="entry name" value="Ribonuclease H-like superfamily/Ribonuclease H"/>
    <property type="match status" value="1"/>
</dbReference>
<dbReference type="EMBL" id="LAVV01013271">
    <property type="protein sequence ID" value="KNZ45809.1"/>
    <property type="molecule type" value="Genomic_DNA"/>
</dbReference>
<evidence type="ECO:0000256" key="5">
    <source>
        <dbReference type="ARBA" id="ARBA00022759"/>
    </source>
</evidence>
<keyword evidence="8" id="KW-0694">RNA-binding</keyword>
<dbReference type="PROSITE" id="PS50994">
    <property type="entry name" value="INTEGRASE"/>
    <property type="match status" value="1"/>
</dbReference>
<evidence type="ECO:0000256" key="1">
    <source>
        <dbReference type="ARBA" id="ARBA00022578"/>
    </source>
</evidence>
<dbReference type="SUPFAM" id="SSF53098">
    <property type="entry name" value="Ribonuclease H-like"/>
    <property type="match status" value="1"/>
</dbReference>
<keyword evidence="11" id="KW-0808">Transferase</keyword>
<dbReference type="PANTHER" id="PTHR42648">
    <property type="entry name" value="TRANSPOSASE, PUTATIVE-RELATED"/>
    <property type="match status" value="1"/>
</dbReference>
<evidence type="ECO:0000256" key="13">
    <source>
        <dbReference type="ARBA" id="ARBA00048173"/>
    </source>
</evidence>
<comment type="catalytic activity">
    <reaction evidence="13">
        <text>DNA(n) + a 2'-deoxyribonucleoside 5'-triphosphate = DNA(n+1) + diphosphate</text>
        <dbReference type="Rhea" id="RHEA:22508"/>
        <dbReference type="Rhea" id="RHEA-COMP:17339"/>
        <dbReference type="Rhea" id="RHEA-COMP:17340"/>
        <dbReference type="ChEBI" id="CHEBI:33019"/>
        <dbReference type="ChEBI" id="CHEBI:61560"/>
        <dbReference type="ChEBI" id="CHEBI:173112"/>
        <dbReference type="EC" id="2.7.7.49"/>
    </reaction>
</comment>
<dbReference type="GO" id="GO:0003887">
    <property type="term" value="F:DNA-directed DNA polymerase activity"/>
    <property type="evidence" value="ECO:0007669"/>
    <property type="project" value="UniProtKB-KW"/>
</dbReference>
<evidence type="ECO:0000256" key="12">
    <source>
        <dbReference type="ARBA" id="ARBA00023172"/>
    </source>
</evidence>
<evidence type="ECO:0000256" key="3">
    <source>
        <dbReference type="ARBA" id="ARBA00022722"/>
    </source>
</evidence>
<feature type="domain" description="Integrase catalytic" evidence="15">
    <location>
        <begin position="369"/>
        <end position="513"/>
    </location>
</feature>
<name>A0A0L6UB79_9BASI</name>
<dbReference type="InterPro" id="IPR001584">
    <property type="entry name" value="Integrase_cat-core"/>
</dbReference>
<evidence type="ECO:0000256" key="14">
    <source>
        <dbReference type="ARBA" id="ARBA00049244"/>
    </source>
</evidence>
<evidence type="ECO:0000256" key="10">
    <source>
        <dbReference type="ARBA" id="ARBA00022918"/>
    </source>
</evidence>